<dbReference type="Proteomes" id="UP000595053">
    <property type="component" value="Chromosome"/>
</dbReference>
<dbReference type="EMBL" id="CP063213">
    <property type="protein sequence ID" value="QOR44916.1"/>
    <property type="molecule type" value="Genomic_DNA"/>
</dbReference>
<accession>A0A7M1QST1</accession>
<dbReference type="InterPro" id="IPR056303">
    <property type="entry name" value="AMIN-like"/>
</dbReference>
<feature type="signal peptide" evidence="1">
    <location>
        <begin position="1"/>
        <end position="23"/>
    </location>
</feature>
<dbReference type="RefSeq" id="WP_197550722.1">
    <property type="nucleotide sequence ID" value="NZ_CP063213.1"/>
</dbReference>
<evidence type="ECO:0000313" key="3">
    <source>
        <dbReference type="EMBL" id="QOR44916.1"/>
    </source>
</evidence>
<name>A0A7M1QST1_9ACTO</name>
<gene>
    <name evidence="3" type="ORF">INS88_06335</name>
</gene>
<dbReference type="AlphaFoldDB" id="A0A7M1QST1"/>
<keyword evidence="4" id="KW-1185">Reference proteome</keyword>
<keyword evidence="1" id="KW-0732">Signal</keyword>
<feature type="domain" description="AMIN-like" evidence="2">
    <location>
        <begin position="97"/>
        <end position="199"/>
    </location>
</feature>
<sequence>MKRHFIAMAALLPLAACTNLPTAQTESTPVATPMTTITAAPTAPATTDTPMPTAQTLPAEDRAYTAADQPSQSAGWPAMSAQALPYAVEYEKDSIAVIYSWDGAGEMNWYTDGWADRAYEDGSGFPIDVHSDNVLQIWVNGIRYPEGQEVGVSAFTLSDTKTPGVTRIKVSAPFEGQHSLAIGGLARVPYRIETSTRPTAEGSEAVLKVSFKQAD</sequence>
<reference evidence="3 4" key="1">
    <citation type="submission" date="2020-10" db="EMBL/GenBank/DDBJ databases">
        <title>Trueperella pecoris sp. nov. isolated from bovine and porcine specimens.</title>
        <authorList>
            <person name="Schoenecker L."/>
            <person name="Schnydrig P."/>
            <person name="Brodard I."/>
            <person name="Thomann A."/>
            <person name="Hemphill A."/>
            <person name="Rodriguez-Campos S."/>
            <person name="Perreten V."/>
            <person name="Jores J."/>
            <person name="Kittl S."/>
        </authorList>
    </citation>
    <scope>NUCLEOTIDE SEQUENCE [LARGE SCALE GENOMIC DNA]</scope>
    <source>
        <strain evidence="3 4">15A0121</strain>
    </source>
</reference>
<organism evidence="3 4">
    <name type="scientific">Trueperella pecoris</name>
    <dbReference type="NCBI Taxonomy" id="2733571"/>
    <lineage>
        <taxon>Bacteria</taxon>
        <taxon>Bacillati</taxon>
        <taxon>Actinomycetota</taxon>
        <taxon>Actinomycetes</taxon>
        <taxon>Actinomycetales</taxon>
        <taxon>Actinomycetaceae</taxon>
        <taxon>Trueperella</taxon>
    </lineage>
</organism>
<evidence type="ECO:0000256" key="1">
    <source>
        <dbReference type="SAM" id="SignalP"/>
    </source>
</evidence>
<proteinExistence type="predicted"/>
<evidence type="ECO:0000259" key="2">
    <source>
        <dbReference type="Pfam" id="PF24837"/>
    </source>
</evidence>
<feature type="chain" id="PRO_5039408200" description="AMIN-like domain-containing protein" evidence="1">
    <location>
        <begin position="24"/>
        <end position="215"/>
    </location>
</feature>
<protein>
    <recommendedName>
        <fullName evidence="2">AMIN-like domain-containing protein</fullName>
    </recommendedName>
</protein>
<dbReference type="Pfam" id="PF24837">
    <property type="entry name" value="AMIN-like"/>
    <property type="match status" value="1"/>
</dbReference>
<evidence type="ECO:0000313" key="4">
    <source>
        <dbReference type="Proteomes" id="UP000595053"/>
    </source>
</evidence>